<sequence length="170" mass="19380">MSVENQPTTLEGVNNMETILQCVIDVSGKTLKEMVEALEMSWVQPRVTDIFYPFRDSFLGKWKVEVQKLRKKEKFEEIVRATRKDDWQPATIYHLLALLTSQNGRHLSGSFMAPGSLCIDDFEYPACVVLSINGEDRRIGLGNWRGSKIGGYNVVRVKREQDILNSGEVK</sequence>
<name>A0A1G2PGT0_9BACT</name>
<comment type="caution">
    <text evidence="1">The sequence shown here is derived from an EMBL/GenBank/DDBJ whole genome shotgun (WGS) entry which is preliminary data.</text>
</comment>
<proteinExistence type="predicted"/>
<evidence type="ECO:0000313" key="2">
    <source>
        <dbReference type="Proteomes" id="UP000176965"/>
    </source>
</evidence>
<dbReference type="STRING" id="1802338.A2541_01260"/>
<dbReference type="AlphaFoldDB" id="A0A1G2PGT0"/>
<dbReference type="Proteomes" id="UP000176965">
    <property type="component" value="Unassembled WGS sequence"/>
</dbReference>
<gene>
    <name evidence="1" type="ORF">A2541_01260</name>
</gene>
<evidence type="ECO:0000313" key="1">
    <source>
        <dbReference type="EMBL" id="OHA46792.1"/>
    </source>
</evidence>
<protein>
    <submittedName>
        <fullName evidence="1">Uncharacterized protein</fullName>
    </submittedName>
</protein>
<organism evidence="1 2">
    <name type="scientific">Candidatus Taylorbacteria bacterium RIFOXYD2_FULL_36_9</name>
    <dbReference type="NCBI Taxonomy" id="1802338"/>
    <lineage>
        <taxon>Bacteria</taxon>
        <taxon>Candidatus Tayloriibacteriota</taxon>
    </lineage>
</organism>
<reference evidence="1 2" key="1">
    <citation type="journal article" date="2016" name="Nat. Commun.">
        <title>Thousands of microbial genomes shed light on interconnected biogeochemical processes in an aquifer system.</title>
        <authorList>
            <person name="Anantharaman K."/>
            <person name="Brown C.T."/>
            <person name="Hug L.A."/>
            <person name="Sharon I."/>
            <person name="Castelle C.J."/>
            <person name="Probst A.J."/>
            <person name="Thomas B.C."/>
            <person name="Singh A."/>
            <person name="Wilkins M.J."/>
            <person name="Karaoz U."/>
            <person name="Brodie E.L."/>
            <person name="Williams K.H."/>
            <person name="Hubbard S.S."/>
            <person name="Banfield J.F."/>
        </authorList>
    </citation>
    <scope>NUCLEOTIDE SEQUENCE [LARGE SCALE GENOMIC DNA]</scope>
</reference>
<dbReference type="EMBL" id="MHSQ01000027">
    <property type="protein sequence ID" value="OHA46792.1"/>
    <property type="molecule type" value="Genomic_DNA"/>
</dbReference>
<accession>A0A1G2PGT0</accession>